<comment type="caution">
    <text evidence="4">The sequence shown here is derived from an EMBL/GenBank/DDBJ whole genome shotgun (WGS) entry which is preliminary data.</text>
</comment>
<keyword evidence="5" id="KW-1185">Reference proteome</keyword>
<comment type="similarity">
    <text evidence="1">Belongs to the UPF0312 family.</text>
</comment>
<dbReference type="SMART" id="SM00867">
    <property type="entry name" value="YceI"/>
    <property type="match status" value="1"/>
</dbReference>
<dbReference type="PANTHER" id="PTHR34406:SF1">
    <property type="entry name" value="PROTEIN YCEI"/>
    <property type="match status" value="1"/>
</dbReference>
<feature type="region of interest" description="Disordered" evidence="2">
    <location>
        <begin position="135"/>
        <end position="174"/>
    </location>
</feature>
<feature type="compositionally biased region" description="Acidic residues" evidence="2">
    <location>
        <begin position="157"/>
        <end position="168"/>
    </location>
</feature>
<feature type="compositionally biased region" description="Low complexity" evidence="2">
    <location>
        <begin position="27"/>
        <end position="43"/>
    </location>
</feature>
<sequence length="310" mass="31733">MTTHASAAAFPISRPTAGSRARSAGRPTAVPPSTGGPTTVSPAHPTARTPILAAVPATVPPTVLGAPDANLPPAGTWYIDPAASSAAFTTADGTAGGIRGRFRRVSGLVEVSADHRDNTVWLSLAGAGVTLGTVRRLFPGPPGTRPSGPGPDGVEHDGDELDGDEIDYLDPVQDGLTHSSADEGVLVGELMLHGALNPVVMQVGWHEPGPESDVSAQGTPSAGFTAHTTVALGDFGIRPDDAAGLPGLPGLPGLLGLPILQAGDRVRITLDIALLRHDPTERLANAFLDRALHPAAGHRHRNLHGHRRAA</sequence>
<dbReference type="EMBL" id="JAKFHA010000045">
    <property type="protein sequence ID" value="MCF2533185.1"/>
    <property type="molecule type" value="Genomic_DNA"/>
</dbReference>
<reference evidence="4" key="1">
    <citation type="submission" date="2022-01" db="EMBL/GenBank/DDBJ databases">
        <title>Genome-Based Taxonomic Classification of the Phylum Actinobacteria.</title>
        <authorList>
            <person name="Gao Y."/>
        </authorList>
    </citation>
    <scope>NUCLEOTIDE SEQUENCE</scope>
    <source>
        <strain evidence="4">KLBMP 8922</strain>
    </source>
</reference>
<evidence type="ECO:0000313" key="5">
    <source>
        <dbReference type="Proteomes" id="UP001165378"/>
    </source>
</evidence>
<protein>
    <submittedName>
        <fullName evidence="4">YceI family protein</fullName>
    </submittedName>
</protein>
<gene>
    <name evidence="4" type="ORF">LZ495_39040</name>
</gene>
<dbReference type="RefSeq" id="WP_235057962.1">
    <property type="nucleotide sequence ID" value="NZ_JAKFHA010000045.1"/>
</dbReference>
<evidence type="ECO:0000256" key="1">
    <source>
        <dbReference type="ARBA" id="ARBA00008812"/>
    </source>
</evidence>
<accession>A0AA41Q7T6</accession>
<dbReference type="InterPro" id="IPR007372">
    <property type="entry name" value="Lipid/polyisoprenoid-bd_YceI"/>
</dbReference>
<dbReference type="PANTHER" id="PTHR34406">
    <property type="entry name" value="PROTEIN YCEI"/>
    <property type="match status" value="1"/>
</dbReference>
<dbReference type="Gene3D" id="2.40.128.110">
    <property type="entry name" value="Lipid/polyisoprenoid-binding, YceI-like"/>
    <property type="match status" value="1"/>
</dbReference>
<name>A0AA41Q7T6_9ACTN</name>
<feature type="region of interest" description="Disordered" evidence="2">
    <location>
        <begin position="1"/>
        <end position="45"/>
    </location>
</feature>
<organism evidence="4 5">
    <name type="scientific">Yinghuangia soli</name>
    <dbReference type="NCBI Taxonomy" id="2908204"/>
    <lineage>
        <taxon>Bacteria</taxon>
        <taxon>Bacillati</taxon>
        <taxon>Actinomycetota</taxon>
        <taxon>Actinomycetes</taxon>
        <taxon>Kitasatosporales</taxon>
        <taxon>Streptomycetaceae</taxon>
        <taxon>Yinghuangia</taxon>
    </lineage>
</organism>
<dbReference type="Proteomes" id="UP001165378">
    <property type="component" value="Unassembled WGS sequence"/>
</dbReference>
<evidence type="ECO:0000259" key="3">
    <source>
        <dbReference type="SMART" id="SM00867"/>
    </source>
</evidence>
<evidence type="ECO:0000313" key="4">
    <source>
        <dbReference type="EMBL" id="MCF2533185.1"/>
    </source>
</evidence>
<feature type="domain" description="Lipid/polyisoprenoid-binding YceI-like" evidence="3">
    <location>
        <begin position="76"/>
        <end position="275"/>
    </location>
</feature>
<dbReference type="AlphaFoldDB" id="A0AA41Q7T6"/>
<dbReference type="InterPro" id="IPR036761">
    <property type="entry name" value="TTHA0802/YceI-like_sf"/>
</dbReference>
<proteinExistence type="inferred from homology"/>
<dbReference type="SUPFAM" id="SSF101874">
    <property type="entry name" value="YceI-like"/>
    <property type="match status" value="1"/>
</dbReference>
<evidence type="ECO:0000256" key="2">
    <source>
        <dbReference type="SAM" id="MobiDB-lite"/>
    </source>
</evidence>